<dbReference type="GO" id="GO:0004351">
    <property type="term" value="F:glutamate decarboxylase activity"/>
    <property type="evidence" value="ECO:0007669"/>
    <property type="project" value="UniProtKB-EC"/>
</dbReference>
<evidence type="ECO:0000256" key="3">
    <source>
        <dbReference type="ARBA" id="ARBA00012421"/>
    </source>
</evidence>
<evidence type="ECO:0000256" key="6">
    <source>
        <dbReference type="ARBA" id="ARBA00023239"/>
    </source>
</evidence>
<evidence type="ECO:0000256" key="1">
    <source>
        <dbReference type="ARBA" id="ARBA00001933"/>
    </source>
</evidence>
<dbReference type="AlphaFoldDB" id="A0A0R2CTW1"/>
<comment type="cofactor">
    <cofactor evidence="1 8 9">
        <name>pyridoxal 5'-phosphate</name>
        <dbReference type="ChEBI" id="CHEBI:597326"/>
    </cofactor>
</comment>
<dbReference type="PANTHER" id="PTHR43321">
    <property type="entry name" value="GLUTAMATE DECARBOXYLASE"/>
    <property type="match status" value="1"/>
</dbReference>
<accession>A0A0R2CTW1</accession>
<dbReference type="OrthoDB" id="9803665at2"/>
<name>A0A0R2CTW1_9LACO</name>
<dbReference type="Gene3D" id="3.90.1150.160">
    <property type="match status" value="1"/>
</dbReference>
<dbReference type="EC" id="4.1.1.15" evidence="3 10"/>
<keyword evidence="6 9" id="KW-0456">Lyase</keyword>
<reference evidence="11 12" key="1">
    <citation type="journal article" date="2015" name="Genome Announc.">
        <title>Expanding the biotechnology potential of lactobacilli through comparative genomics of 213 strains and associated genera.</title>
        <authorList>
            <person name="Sun Z."/>
            <person name="Harris H.M."/>
            <person name="McCann A."/>
            <person name="Guo C."/>
            <person name="Argimon S."/>
            <person name="Zhang W."/>
            <person name="Yang X."/>
            <person name="Jeffery I.B."/>
            <person name="Cooney J.C."/>
            <person name="Kagawa T.F."/>
            <person name="Liu W."/>
            <person name="Song Y."/>
            <person name="Salvetti E."/>
            <person name="Wrobel A."/>
            <person name="Rasinkangas P."/>
            <person name="Parkhill J."/>
            <person name="Rea M.C."/>
            <person name="O'Sullivan O."/>
            <person name="Ritari J."/>
            <person name="Douillard F.P."/>
            <person name="Paul Ross R."/>
            <person name="Yang R."/>
            <person name="Briner A.E."/>
            <person name="Felis G.E."/>
            <person name="de Vos W.M."/>
            <person name="Barrangou R."/>
            <person name="Klaenhammer T.R."/>
            <person name="Caufield P.W."/>
            <person name="Cui Y."/>
            <person name="Zhang H."/>
            <person name="O'Toole P.W."/>
        </authorList>
    </citation>
    <scope>NUCLEOTIDE SEQUENCE [LARGE SCALE GENOMIC DNA]</scope>
    <source>
        <strain evidence="11 12">DSM 20253</strain>
    </source>
</reference>
<dbReference type="GO" id="GO:0005829">
    <property type="term" value="C:cytosol"/>
    <property type="evidence" value="ECO:0007669"/>
    <property type="project" value="TreeGrafter"/>
</dbReference>
<dbReference type="NCBIfam" id="TIGR01788">
    <property type="entry name" value="Glu-decarb-GAD"/>
    <property type="match status" value="1"/>
</dbReference>
<dbReference type="RefSeq" id="WP_057874537.1">
    <property type="nucleotide sequence ID" value="NZ_AYYI01000075.1"/>
</dbReference>
<dbReference type="Gene3D" id="4.10.280.50">
    <property type="match status" value="1"/>
</dbReference>
<proteinExistence type="inferred from homology"/>
<evidence type="ECO:0000256" key="5">
    <source>
        <dbReference type="ARBA" id="ARBA00022898"/>
    </source>
</evidence>
<evidence type="ECO:0000256" key="9">
    <source>
        <dbReference type="RuleBase" id="RU000382"/>
    </source>
</evidence>
<keyword evidence="12" id="KW-1185">Reference proteome</keyword>
<evidence type="ECO:0000256" key="10">
    <source>
        <dbReference type="RuleBase" id="RU361171"/>
    </source>
</evidence>
<gene>
    <name evidence="11" type="ORF">FC24_GL002251</name>
</gene>
<comment type="similarity">
    <text evidence="2 9">Belongs to the group II decarboxylase family.</text>
</comment>
<sequence length="478" mass="54010">MAESDEQITNQIGLEQNFLGSKESARSLPKDSLPKDAMPANVAAQLVQHYRLNEAKANQNLATFCTTEMEPQADHLMTDALNTNAIDKSEYPKTAAMENYCVSMLAHLWGLPESQKMYRDFIGTSTVGSSEGCMLGGLSLLQSWKHRAEKIGFDTKDLHHHKPNLVIMSGYQVVWEKFCVYWNVEMRQVPIDQDHMSMDMDHVMDYVDENTIGIIGIHGITYTGAVDDIQKLDQLVSEYNKTAVMPLRIHVDGAFGALFSPFVDGFKPWDFRLKNVVSINVSGHKYGMVYPGIGWIVWRHNTDDILPKEMRFSVPYLGSTVDSIAINFSHSGAHIVGQYYNFVRFGYAGYKAIMNNVRKVSLRITDELNKFGLFDVLNDGKQLPINCWKLKDDAPVKWNLYDLESELAKYGWQVPAYPLPKNRQDTTISRVVVRPSMSMTITDDFIEDLKLAIANLNKTHGTTNLDTSNPTAMTINNK</sequence>
<evidence type="ECO:0000256" key="8">
    <source>
        <dbReference type="PIRSR" id="PIRSR602129-50"/>
    </source>
</evidence>
<comment type="caution">
    <text evidence="11">The sequence shown here is derived from an EMBL/GenBank/DDBJ whole genome shotgun (WGS) entry which is preliminary data.</text>
</comment>
<comment type="catalytic activity">
    <reaction evidence="7 10">
        <text>L-glutamate + H(+) = 4-aminobutanoate + CO2</text>
        <dbReference type="Rhea" id="RHEA:17785"/>
        <dbReference type="ChEBI" id="CHEBI:15378"/>
        <dbReference type="ChEBI" id="CHEBI:16526"/>
        <dbReference type="ChEBI" id="CHEBI:29985"/>
        <dbReference type="ChEBI" id="CHEBI:59888"/>
        <dbReference type="EC" id="4.1.1.15"/>
    </reaction>
</comment>
<dbReference type="InterPro" id="IPR015424">
    <property type="entry name" value="PyrdxlP-dep_Trfase"/>
</dbReference>
<dbReference type="Pfam" id="PF00282">
    <property type="entry name" value="Pyridoxal_deC"/>
    <property type="match status" value="1"/>
</dbReference>
<feature type="modified residue" description="N6-(pyridoxal phosphate)lysine" evidence="8">
    <location>
        <position position="285"/>
    </location>
</feature>
<dbReference type="InterPro" id="IPR015421">
    <property type="entry name" value="PyrdxlP-dep_Trfase_major"/>
</dbReference>
<protein>
    <recommendedName>
        <fullName evidence="3 10">Glutamate decarboxylase</fullName>
        <ecNumber evidence="3 10">4.1.1.15</ecNumber>
    </recommendedName>
</protein>
<organism evidence="11 12">
    <name type="scientific">Loigolactobacillus rennini DSM 20253</name>
    <dbReference type="NCBI Taxonomy" id="1423796"/>
    <lineage>
        <taxon>Bacteria</taxon>
        <taxon>Bacillati</taxon>
        <taxon>Bacillota</taxon>
        <taxon>Bacilli</taxon>
        <taxon>Lactobacillales</taxon>
        <taxon>Lactobacillaceae</taxon>
        <taxon>Loigolactobacillus</taxon>
    </lineage>
</organism>
<dbReference type="Gene3D" id="3.40.640.10">
    <property type="entry name" value="Type I PLP-dependent aspartate aminotransferase-like (Major domain)"/>
    <property type="match status" value="1"/>
</dbReference>
<dbReference type="STRING" id="1423796.FC24_GL002251"/>
<keyword evidence="5 8" id="KW-0663">Pyridoxal phosphate</keyword>
<evidence type="ECO:0000313" key="12">
    <source>
        <dbReference type="Proteomes" id="UP000051638"/>
    </source>
</evidence>
<evidence type="ECO:0000256" key="4">
    <source>
        <dbReference type="ARBA" id="ARBA00022793"/>
    </source>
</evidence>
<dbReference type="SUPFAM" id="SSF53383">
    <property type="entry name" value="PLP-dependent transferases"/>
    <property type="match status" value="1"/>
</dbReference>
<keyword evidence="4 10" id="KW-0210">Decarboxylase</keyword>
<dbReference type="InterPro" id="IPR010107">
    <property type="entry name" value="Glutamate_decarboxylase"/>
</dbReference>
<evidence type="ECO:0000256" key="2">
    <source>
        <dbReference type="ARBA" id="ARBA00009533"/>
    </source>
</evidence>
<dbReference type="GO" id="GO:0030170">
    <property type="term" value="F:pyridoxal phosphate binding"/>
    <property type="evidence" value="ECO:0007669"/>
    <property type="project" value="InterPro"/>
</dbReference>
<dbReference type="GO" id="GO:0004058">
    <property type="term" value="F:aromatic-L-amino-acid decarboxylase activity"/>
    <property type="evidence" value="ECO:0007669"/>
    <property type="project" value="UniProtKB-ARBA"/>
</dbReference>
<dbReference type="EMBL" id="AYYI01000075">
    <property type="protein sequence ID" value="KRM95201.1"/>
    <property type="molecule type" value="Genomic_DNA"/>
</dbReference>
<dbReference type="GO" id="GO:0006538">
    <property type="term" value="P:L-glutamate catabolic process"/>
    <property type="evidence" value="ECO:0007669"/>
    <property type="project" value="TreeGrafter"/>
</dbReference>
<dbReference type="Proteomes" id="UP000051638">
    <property type="component" value="Unassembled WGS sequence"/>
</dbReference>
<evidence type="ECO:0000256" key="7">
    <source>
        <dbReference type="ARBA" id="ARBA00048868"/>
    </source>
</evidence>
<dbReference type="PANTHER" id="PTHR43321:SF3">
    <property type="entry name" value="GLUTAMATE DECARBOXYLASE"/>
    <property type="match status" value="1"/>
</dbReference>
<evidence type="ECO:0000313" key="11">
    <source>
        <dbReference type="EMBL" id="KRM95201.1"/>
    </source>
</evidence>
<dbReference type="InterPro" id="IPR002129">
    <property type="entry name" value="PyrdxlP-dep_de-COase"/>
</dbReference>
<dbReference type="PATRIC" id="fig|1423796.3.peg.2285"/>